<keyword evidence="3" id="KW-1185">Reference proteome</keyword>
<dbReference type="Pfam" id="PF12776">
    <property type="entry name" value="Myb_DNA-bind_3"/>
    <property type="match status" value="1"/>
</dbReference>
<dbReference type="PANTHER" id="PTHR47584">
    <property type="match status" value="1"/>
</dbReference>
<accession>A0A3N4K336</accession>
<proteinExistence type="predicted"/>
<gene>
    <name evidence="2" type="ORF">L873DRAFT_825146</name>
</gene>
<dbReference type="Proteomes" id="UP000276215">
    <property type="component" value="Unassembled WGS sequence"/>
</dbReference>
<dbReference type="OrthoDB" id="5430673at2759"/>
<organism evidence="2 3">
    <name type="scientific">Choiromyces venosus 120613-1</name>
    <dbReference type="NCBI Taxonomy" id="1336337"/>
    <lineage>
        <taxon>Eukaryota</taxon>
        <taxon>Fungi</taxon>
        <taxon>Dikarya</taxon>
        <taxon>Ascomycota</taxon>
        <taxon>Pezizomycotina</taxon>
        <taxon>Pezizomycetes</taxon>
        <taxon>Pezizales</taxon>
        <taxon>Tuberaceae</taxon>
        <taxon>Choiromyces</taxon>
    </lineage>
</organism>
<reference evidence="2 3" key="1">
    <citation type="journal article" date="2018" name="Nat. Ecol. Evol.">
        <title>Pezizomycetes genomes reveal the molecular basis of ectomycorrhizal truffle lifestyle.</title>
        <authorList>
            <person name="Murat C."/>
            <person name="Payen T."/>
            <person name="Noel B."/>
            <person name="Kuo A."/>
            <person name="Morin E."/>
            <person name="Chen J."/>
            <person name="Kohler A."/>
            <person name="Krizsan K."/>
            <person name="Balestrini R."/>
            <person name="Da Silva C."/>
            <person name="Montanini B."/>
            <person name="Hainaut M."/>
            <person name="Levati E."/>
            <person name="Barry K.W."/>
            <person name="Belfiori B."/>
            <person name="Cichocki N."/>
            <person name="Clum A."/>
            <person name="Dockter R.B."/>
            <person name="Fauchery L."/>
            <person name="Guy J."/>
            <person name="Iotti M."/>
            <person name="Le Tacon F."/>
            <person name="Lindquist E.A."/>
            <person name="Lipzen A."/>
            <person name="Malagnac F."/>
            <person name="Mello A."/>
            <person name="Molinier V."/>
            <person name="Miyauchi S."/>
            <person name="Poulain J."/>
            <person name="Riccioni C."/>
            <person name="Rubini A."/>
            <person name="Sitrit Y."/>
            <person name="Splivallo R."/>
            <person name="Traeger S."/>
            <person name="Wang M."/>
            <person name="Zifcakova L."/>
            <person name="Wipf D."/>
            <person name="Zambonelli A."/>
            <person name="Paolocci F."/>
            <person name="Nowrousian M."/>
            <person name="Ottonello S."/>
            <person name="Baldrian P."/>
            <person name="Spatafora J.W."/>
            <person name="Henrissat B."/>
            <person name="Nagy L.G."/>
            <person name="Aury J.M."/>
            <person name="Wincker P."/>
            <person name="Grigoriev I.V."/>
            <person name="Bonfante P."/>
            <person name="Martin F.M."/>
        </authorList>
    </citation>
    <scope>NUCLEOTIDE SEQUENCE [LARGE SCALE GENOMIC DNA]</scope>
    <source>
        <strain evidence="2 3">120613-1</strain>
    </source>
</reference>
<dbReference type="EMBL" id="ML120381">
    <property type="protein sequence ID" value="RPB00325.1"/>
    <property type="molecule type" value="Genomic_DNA"/>
</dbReference>
<protein>
    <recommendedName>
        <fullName evidence="1">Myb/SANT-like domain-containing protein</fullName>
    </recommendedName>
</protein>
<dbReference type="InterPro" id="IPR024752">
    <property type="entry name" value="Myb/SANT-like_dom"/>
</dbReference>
<evidence type="ECO:0000259" key="1">
    <source>
        <dbReference type="Pfam" id="PF12776"/>
    </source>
</evidence>
<dbReference type="AlphaFoldDB" id="A0A3N4K336"/>
<evidence type="ECO:0000313" key="2">
    <source>
        <dbReference type="EMBL" id="RPB00325.1"/>
    </source>
</evidence>
<name>A0A3N4K336_9PEZI</name>
<dbReference type="InterPro" id="IPR045026">
    <property type="entry name" value="LIMYB"/>
</dbReference>
<feature type="domain" description="Myb/SANT-like" evidence="1">
    <location>
        <begin position="18"/>
        <end position="112"/>
    </location>
</feature>
<sequence length="115" mass="13589">MLIKKMNNKRLRQKKLAWSKPADLVVLAELLAYHRRGTRRTTTFPASVWITATEKVNKVFPNRLLSIKQVKTRCNWLRFSWVGFTALVKEKGFHWDREAGTVIAEDSIWERYLEV</sequence>
<dbReference type="PANTHER" id="PTHR47584:SF14">
    <property type="entry name" value="L10-INTERACTING MYB DOMAIN-CONTAINING PROTEIN-LIKE"/>
    <property type="match status" value="1"/>
</dbReference>
<evidence type="ECO:0000313" key="3">
    <source>
        <dbReference type="Proteomes" id="UP000276215"/>
    </source>
</evidence>